<evidence type="ECO:0000256" key="7">
    <source>
        <dbReference type="ARBA" id="ARBA00022598"/>
    </source>
</evidence>
<dbReference type="GO" id="GO:0004817">
    <property type="term" value="F:cysteine-tRNA ligase activity"/>
    <property type="evidence" value="ECO:0007669"/>
    <property type="project" value="UniProtKB-EC"/>
</dbReference>
<dbReference type="FunFam" id="3.40.50.620:FF:000068">
    <property type="entry name" value="Cysteine--tRNA ligase"/>
    <property type="match status" value="1"/>
</dbReference>
<dbReference type="HOGENOM" id="CLU_013528_0_3_1"/>
<dbReference type="Pfam" id="PF09190">
    <property type="entry name" value="DALR_2"/>
    <property type="match status" value="1"/>
</dbReference>
<dbReference type="EC" id="6.1.1.16" evidence="4"/>
<evidence type="ECO:0000259" key="23">
    <source>
        <dbReference type="Pfam" id="PF09190"/>
    </source>
</evidence>
<dbReference type="PRINTS" id="PR00983">
    <property type="entry name" value="TRNASYNTHCYS"/>
</dbReference>
<evidence type="ECO:0000256" key="5">
    <source>
        <dbReference type="ARBA" id="ARBA00014738"/>
    </source>
</evidence>
<protein>
    <recommendedName>
        <fullName evidence="5">Cysteine--tRNA ligase</fullName>
        <ecNumber evidence="4">6.1.1.16</ecNumber>
    </recommendedName>
    <alternativeName>
        <fullName evidence="14">Cysteinyl-tRNA synthetase</fullName>
    </alternativeName>
</protein>
<keyword evidence="9" id="KW-0547">Nucleotide-binding</keyword>
<dbReference type="InterPro" id="IPR032678">
    <property type="entry name" value="tRNA-synt_1_cat_dom"/>
</dbReference>
<evidence type="ECO:0000256" key="6">
    <source>
        <dbReference type="ARBA" id="ARBA00022490"/>
    </source>
</evidence>
<evidence type="ECO:0000256" key="10">
    <source>
        <dbReference type="ARBA" id="ARBA00022833"/>
    </source>
</evidence>
<dbReference type="OMA" id="IMRWPSP"/>
<evidence type="ECO:0000256" key="13">
    <source>
        <dbReference type="ARBA" id="ARBA00023146"/>
    </source>
</evidence>
<evidence type="ECO:0000256" key="19">
    <source>
        <dbReference type="ARBA" id="ARBA00047731"/>
    </source>
</evidence>
<comment type="function">
    <text evidence="16">In addition to its role as an aminoacyl-tRNA synthetase, has also cysteine persulfide synthase activity. Produces reactive persulfide species such as cysteine persulfide (CysSSH) from substrate cysteine and mediate direct incorporation of CysSSH into proteins during translations, resulting in protein persulfides and polysulfides. CysSSHs behave as potent antioxidants and cellular protectants.</text>
</comment>
<dbReference type="EMBL" id="CH477863">
    <property type="protein sequence ID" value="EAT35511.1"/>
    <property type="molecule type" value="Genomic_DNA"/>
</dbReference>
<dbReference type="GO" id="GO:0046872">
    <property type="term" value="F:metal ion binding"/>
    <property type="evidence" value="ECO:0007669"/>
    <property type="project" value="UniProtKB-KW"/>
</dbReference>
<reference evidence="24" key="2">
    <citation type="journal article" date="2007" name="Science">
        <title>Genome sequence of Aedes aegypti, a major arbovirus vector.</title>
        <authorList>
            <person name="Nene V."/>
            <person name="Wortman J.R."/>
            <person name="Lawson D."/>
            <person name="Haas B."/>
            <person name="Kodira C."/>
            <person name="Tu Z.J."/>
            <person name="Loftus B."/>
            <person name="Xi Z."/>
            <person name="Megy K."/>
            <person name="Grabherr M."/>
            <person name="Ren Q."/>
            <person name="Zdobnov E.M."/>
            <person name="Lobo N.F."/>
            <person name="Campbell K.S."/>
            <person name="Brown S.E."/>
            <person name="Bonaldo M.F."/>
            <person name="Zhu J."/>
            <person name="Sinkins S.P."/>
            <person name="Hogenkamp D.G."/>
            <person name="Amedeo P."/>
            <person name="Arensburger P."/>
            <person name="Atkinson P.W."/>
            <person name="Bidwell S."/>
            <person name="Biedler J."/>
            <person name="Birney E."/>
            <person name="Bruggner R.V."/>
            <person name="Costas J."/>
            <person name="Coy M.R."/>
            <person name="Crabtree J."/>
            <person name="Crawford M."/>
            <person name="Debruyn B."/>
            <person name="Decaprio D."/>
            <person name="Eiglmeier K."/>
            <person name="Eisenstadt E."/>
            <person name="El-Dorry H."/>
            <person name="Gelbart W.M."/>
            <person name="Gomes S.L."/>
            <person name="Hammond M."/>
            <person name="Hannick L.I."/>
            <person name="Hogan J.R."/>
            <person name="Holmes M.H."/>
            <person name="Jaffe D."/>
            <person name="Johnston J.S."/>
            <person name="Kennedy R.C."/>
            <person name="Koo H."/>
            <person name="Kravitz S."/>
            <person name="Kriventseva E.V."/>
            <person name="Kulp D."/>
            <person name="Labutti K."/>
            <person name="Lee E."/>
            <person name="Li S."/>
            <person name="Lovin D.D."/>
            <person name="Mao C."/>
            <person name="Mauceli E."/>
            <person name="Menck C.F."/>
            <person name="Miller J.R."/>
            <person name="Montgomery P."/>
            <person name="Mori A."/>
            <person name="Nascimento A.L."/>
            <person name="Naveira H.F."/>
            <person name="Nusbaum C."/>
            <person name="O'leary S."/>
            <person name="Orvis J."/>
            <person name="Pertea M."/>
            <person name="Quesneville H."/>
            <person name="Reidenbach K.R."/>
            <person name="Rogers Y.H."/>
            <person name="Roth C.W."/>
            <person name="Schneider J.R."/>
            <person name="Schatz M."/>
            <person name="Shumway M."/>
            <person name="Stanke M."/>
            <person name="Stinson E.O."/>
            <person name="Tubio J.M."/>
            <person name="Vanzee J.P."/>
            <person name="Verjovski-Almeida S."/>
            <person name="Werner D."/>
            <person name="White O."/>
            <person name="Wyder S."/>
            <person name="Zeng Q."/>
            <person name="Zhao Q."/>
            <person name="Zhao Y."/>
            <person name="Hill C.A."/>
            <person name="Raikhel A.S."/>
            <person name="Soares M.B."/>
            <person name="Knudson D.L."/>
            <person name="Lee N.H."/>
            <person name="Galagan J."/>
            <person name="Salzberg S.L."/>
            <person name="Paulsen I.T."/>
            <person name="Dimopoulos G."/>
            <person name="Collins F.H."/>
            <person name="Birren B."/>
            <person name="Fraser-Liggett C.M."/>
            <person name="Severson D.W."/>
        </authorList>
    </citation>
    <scope>NUCLEOTIDE SEQUENCE [LARGE SCALE GENOMIC DNA]</scope>
    <source>
        <strain evidence="24">Liverpool</strain>
    </source>
</reference>
<dbReference type="GO" id="GO:0005524">
    <property type="term" value="F:ATP binding"/>
    <property type="evidence" value="ECO:0007669"/>
    <property type="project" value="UniProtKB-KW"/>
</dbReference>
<sequence length="526" mass="59423">MMHHLRLTRRFCTKVHNSDAAIRIYSCRFREKVPLQLPSPARITSFYTCGPTVYDSAHIGHASCYVRLDILQRILKDHFGLRLVTAMNITDIDDKIIRRAAEVGKPWTDIARHYEQEFWTDLQRLNVRPPDIKLRVTDHIPRIVAFIEQLIAKNYAYKSSDGSVYFETANYPQYGKLQNIPTEQQSSPESKKSAADFALWKAAKPGEPSWPSPFGLGRPGWHIECSTLATQIFGRQLDFHAGGLDLRFPHHENEEAQSCCYHGVDDWVHYWIHTGQLHLEGQTHKMSKSLKNTVSIGELMGKYSADEFRMLCLLSHYRSVIEFGDDSMTVATNVLKKFRSFFGDCRAYVEGVKPAGMIDSGALHGKVQEVDEKIEEFLRNDFNTASVVTSLGDLASTVNKSINQGNSGDAAIVASESGVVQAMMNYIRGKFTLLGLLEFDEVRKTSPGSGDGHSIEQVIESMVQIRGAIRVQAMDSKDRRLFAICDQIRDRLKEVNVEIKDHGKSSSWSYRLDHRVQDTLSSSSGD</sequence>
<dbReference type="InterPro" id="IPR009080">
    <property type="entry name" value="tRNAsynth_Ia_anticodon-bd"/>
</dbReference>
<dbReference type="CDD" id="cd00672">
    <property type="entry name" value="CysRS_core"/>
    <property type="match status" value="1"/>
</dbReference>
<evidence type="ECO:0000256" key="12">
    <source>
        <dbReference type="ARBA" id="ARBA00022917"/>
    </source>
</evidence>
<dbReference type="PhylomeDB" id="Q16ME8"/>
<reference evidence="24" key="3">
    <citation type="submission" date="2012-09" db="EMBL/GenBank/DDBJ databases">
        <authorList>
            <consortium name="VectorBase"/>
        </authorList>
    </citation>
    <scope>NUCLEOTIDE SEQUENCE</scope>
    <source>
        <strain evidence="24">Liverpool</strain>
    </source>
</reference>
<evidence type="ECO:0000256" key="8">
    <source>
        <dbReference type="ARBA" id="ARBA00022723"/>
    </source>
</evidence>
<dbReference type="Pfam" id="PF01406">
    <property type="entry name" value="tRNA-synt_1e"/>
    <property type="match status" value="1"/>
</dbReference>
<keyword evidence="8" id="KW-0479">Metal-binding</keyword>
<dbReference type="GO" id="GO:0006423">
    <property type="term" value="P:cysteinyl-tRNA aminoacylation"/>
    <property type="evidence" value="ECO:0007669"/>
    <property type="project" value="InterPro"/>
</dbReference>
<evidence type="ECO:0000256" key="15">
    <source>
        <dbReference type="ARBA" id="ARBA00043868"/>
    </source>
</evidence>
<evidence type="ECO:0000256" key="9">
    <source>
        <dbReference type="ARBA" id="ARBA00022741"/>
    </source>
</evidence>
<keyword evidence="6" id="KW-0963">Cytoplasm</keyword>
<comment type="function">
    <text evidence="15">Mitochondrial cysteine-specific aminoacyl-tRNA synthetase that catalyzes the ATP-dependent ligation of cysteine to tRNA(Cys).</text>
</comment>
<evidence type="ECO:0000259" key="22">
    <source>
        <dbReference type="Pfam" id="PF01406"/>
    </source>
</evidence>
<dbReference type="STRING" id="7159.Q16ME8"/>
<keyword evidence="11" id="KW-0067">ATP-binding</keyword>
<evidence type="ECO:0000256" key="16">
    <source>
        <dbReference type="ARBA" id="ARBA00045476"/>
    </source>
</evidence>
<dbReference type="InterPro" id="IPR015803">
    <property type="entry name" value="Cys-tRNA-ligase"/>
</dbReference>
<accession>Q16ME8</accession>
<dbReference type="PANTHER" id="PTHR10890:SF27">
    <property type="entry name" value="CYSTEINE--TRNA LIGASE, MITOCHONDRIAL-RELATED"/>
    <property type="match status" value="1"/>
</dbReference>
<feature type="domain" description="tRNA synthetases class I catalytic" evidence="22">
    <location>
        <begin position="44"/>
        <end position="332"/>
    </location>
</feature>
<keyword evidence="12" id="KW-0648">Protein biosynthesis</keyword>
<evidence type="ECO:0000256" key="4">
    <source>
        <dbReference type="ARBA" id="ARBA00012832"/>
    </source>
</evidence>
<comment type="cofactor">
    <cofactor evidence="1">
        <name>Zn(2+)</name>
        <dbReference type="ChEBI" id="CHEBI:29105"/>
    </cofactor>
</comment>
<evidence type="ECO:0000256" key="14">
    <source>
        <dbReference type="ARBA" id="ARBA00031499"/>
    </source>
</evidence>
<gene>
    <name evidence="24" type="ORF">AaeL_AAEL012329</name>
</gene>
<dbReference type="NCBIfam" id="TIGR00435">
    <property type="entry name" value="cysS"/>
    <property type="match status" value="1"/>
</dbReference>
<evidence type="ECO:0000256" key="17">
    <source>
        <dbReference type="ARBA" id="ARBA00047499"/>
    </source>
</evidence>
<dbReference type="Gene3D" id="3.40.50.620">
    <property type="entry name" value="HUPs"/>
    <property type="match status" value="1"/>
</dbReference>
<dbReference type="Gene3D" id="1.20.120.1910">
    <property type="entry name" value="Cysteine-tRNA ligase, C-terminal anti-codon recognition domain"/>
    <property type="match status" value="1"/>
</dbReference>
<dbReference type="PANTHER" id="PTHR10890">
    <property type="entry name" value="CYSTEINYL-TRNA SYNTHETASE"/>
    <property type="match status" value="1"/>
</dbReference>
<evidence type="ECO:0000313" key="24">
    <source>
        <dbReference type="EMBL" id="EAT35511.1"/>
    </source>
</evidence>
<feature type="domain" description="Cysteinyl-tRNA synthetase class Ia DALR" evidence="23">
    <location>
        <begin position="375"/>
        <end position="437"/>
    </location>
</feature>
<keyword evidence="13" id="KW-0030">Aminoacyl-tRNA synthetase</keyword>
<comment type="catalytic activity">
    <reaction evidence="19">
        <text>S-sulfanyl-L-cysteine + L-cysteine = S-disulfanyl-L-cysteine + L-alanine</text>
        <dbReference type="Rhea" id="RHEA:78627"/>
        <dbReference type="ChEBI" id="CHEBI:35235"/>
        <dbReference type="ChEBI" id="CHEBI:57972"/>
        <dbReference type="ChEBI" id="CHEBI:58591"/>
        <dbReference type="ChEBI" id="CHEBI:229465"/>
    </reaction>
    <physiologicalReaction direction="left-to-right" evidence="19">
        <dbReference type="Rhea" id="RHEA:78628"/>
    </physiologicalReaction>
</comment>
<dbReference type="SUPFAM" id="SSF52374">
    <property type="entry name" value="Nucleotidylyl transferase"/>
    <property type="match status" value="1"/>
</dbReference>
<comment type="catalytic activity">
    <reaction evidence="21">
        <text>tRNA(Cys) + L-cysteine + ATP = L-cysteinyl-tRNA(Cys) + AMP + diphosphate</text>
        <dbReference type="Rhea" id="RHEA:17773"/>
        <dbReference type="Rhea" id="RHEA-COMP:9661"/>
        <dbReference type="Rhea" id="RHEA-COMP:9679"/>
        <dbReference type="ChEBI" id="CHEBI:30616"/>
        <dbReference type="ChEBI" id="CHEBI:33019"/>
        <dbReference type="ChEBI" id="CHEBI:35235"/>
        <dbReference type="ChEBI" id="CHEBI:78442"/>
        <dbReference type="ChEBI" id="CHEBI:78517"/>
        <dbReference type="ChEBI" id="CHEBI:456215"/>
        <dbReference type="EC" id="6.1.1.16"/>
    </reaction>
    <physiologicalReaction direction="right-to-left" evidence="21">
        <dbReference type="Rhea" id="RHEA:17775"/>
    </physiologicalReaction>
</comment>
<dbReference type="GO" id="GO:0005737">
    <property type="term" value="C:cytoplasm"/>
    <property type="evidence" value="ECO:0007669"/>
    <property type="project" value="UniProtKB-SubCell"/>
</dbReference>
<evidence type="ECO:0000313" key="25">
    <source>
        <dbReference type="Proteomes" id="UP000682892"/>
    </source>
</evidence>
<comment type="catalytic activity">
    <reaction evidence="20">
        <text>S-sulfanyl-L-cysteine + tRNA(Cys) + ATP = (S)-sulfanyl-L-cysteinyl-tRNA(Cys) + AMP + diphosphate</text>
        <dbReference type="Rhea" id="RHEA:78647"/>
        <dbReference type="Rhea" id="RHEA-COMP:9661"/>
        <dbReference type="Rhea" id="RHEA-COMP:19119"/>
        <dbReference type="ChEBI" id="CHEBI:30616"/>
        <dbReference type="ChEBI" id="CHEBI:33019"/>
        <dbReference type="ChEBI" id="CHEBI:58591"/>
        <dbReference type="ChEBI" id="CHEBI:78442"/>
        <dbReference type="ChEBI" id="CHEBI:229520"/>
        <dbReference type="ChEBI" id="CHEBI:456215"/>
    </reaction>
    <physiologicalReaction direction="left-to-right" evidence="20">
        <dbReference type="Rhea" id="RHEA:78648"/>
    </physiologicalReaction>
</comment>
<dbReference type="InterPro" id="IPR024909">
    <property type="entry name" value="Cys-tRNA/MSH_ligase"/>
</dbReference>
<keyword evidence="7" id="KW-0436">Ligase</keyword>
<comment type="catalytic activity">
    <reaction evidence="17">
        <text>S-disulfanyl-L-cysteine + tRNA(Cys) + ATP = (S)-disulfanyl-L-cysteinyl-tRNA(Cys) + AMP + diphosphate</text>
        <dbReference type="Rhea" id="RHEA:78651"/>
        <dbReference type="Rhea" id="RHEA-COMP:9661"/>
        <dbReference type="Rhea" id="RHEA-COMP:19120"/>
        <dbReference type="ChEBI" id="CHEBI:30616"/>
        <dbReference type="ChEBI" id="CHEBI:33019"/>
        <dbReference type="ChEBI" id="CHEBI:78442"/>
        <dbReference type="ChEBI" id="CHEBI:229465"/>
        <dbReference type="ChEBI" id="CHEBI:229521"/>
        <dbReference type="ChEBI" id="CHEBI:456215"/>
    </reaction>
    <physiologicalReaction direction="left-to-right" evidence="17">
        <dbReference type="Rhea" id="RHEA:78652"/>
    </physiologicalReaction>
</comment>
<dbReference type="SUPFAM" id="SSF47323">
    <property type="entry name" value="Anticodon-binding domain of a subclass of class I aminoacyl-tRNA synthetases"/>
    <property type="match status" value="1"/>
</dbReference>
<evidence type="ECO:0000256" key="18">
    <source>
        <dbReference type="ARBA" id="ARBA00047548"/>
    </source>
</evidence>
<keyword evidence="10" id="KW-0862">Zinc</keyword>
<dbReference type="PaxDb" id="7159-AAEL012329-PA"/>
<evidence type="ECO:0000256" key="20">
    <source>
        <dbReference type="ARBA" id="ARBA00048609"/>
    </source>
</evidence>
<evidence type="ECO:0000256" key="11">
    <source>
        <dbReference type="ARBA" id="ARBA00022840"/>
    </source>
</evidence>
<organism evidence="24 25">
    <name type="scientific">Aedes aegypti</name>
    <name type="common">Yellowfever mosquito</name>
    <name type="synonym">Culex aegypti</name>
    <dbReference type="NCBI Taxonomy" id="7159"/>
    <lineage>
        <taxon>Eukaryota</taxon>
        <taxon>Metazoa</taxon>
        <taxon>Ecdysozoa</taxon>
        <taxon>Arthropoda</taxon>
        <taxon>Hexapoda</taxon>
        <taxon>Insecta</taxon>
        <taxon>Pterygota</taxon>
        <taxon>Neoptera</taxon>
        <taxon>Endopterygota</taxon>
        <taxon>Diptera</taxon>
        <taxon>Nematocera</taxon>
        <taxon>Culicoidea</taxon>
        <taxon>Culicidae</taxon>
        <taxon>Culicinae</taxon>
        <taxon>Aedini</taxon>
        <taxon>Aedes</taxon>
        <taxon>Stegomyia</taxon>
    </lineage>
</organism>
<dbReference type="InterPro" id="IPR015273">
    <property type="entry name" value="Cys-tRNA-synt_Ia_DALR"/>
</dbReference>
<evidence type="ECO:0000256" key="2">
    <source>
        <dbReference type="ARBA" id="ARBA00004496"/>
    </source>
</evidence>
<comment type="similarity">
    <text evidence="3">Belongs to the class-I aminoacyl-tRNA synthetase family.</text>
</comment>
<proteinExistence type="inferred from homology"/>
<dbReference type="eggNOG" id="KOG2007">
    <property type="taxonomic scope" value="Eukaryota"/>
</dbReference>
<evidence type="ECO:0000256" key="3">
    <source>
        <dbReference type="ARBA" id="ARBA00005594"/>
    </source>
</evidence>
<comment type="catalytic activity">
    <reaction evidence="18">
        <text>2 L-cysteine = S-sulfanyl-L-cysteine + L-alanine</text>
        <dbReference type="Rhea" id="RHEA:78543"/>
        <dbReference type="ChEBI" id="CHEBI:35235"/>
        <dbReference type="ChEBI" id="CHEBI:57972"/>
        <dbReference type="ChEBI" id="CHEBI:58591"/>
    </reaction>
    <physiologicalReaction direction="left-to-right" evidence="18">
        <dbReference type="Rhea" id="RHEA:78544"/>
    </physiologicalReaction>
</comment>
<dbReference type="AlphaFoldDB" id="Q16ME8"/>
<dbReference type="InterPro" id="IPR014729">
    <property type="entry name" value="Rossmann-like_a/b/a_fold"/>
</dbReference>
<evidence type="ECO:0000256" key="21">
    <source>
        <dbReference type="ARBA" id="ARBA00049046"/>
    </source>
</evidence>
<dbReference type="Proteomes" id="UP000682892">
    <property type="component" value="Unassembled WGS sequence"/>
</dbReference>
<name>Q16ME8_AEDAE</name>
<feature type="non-terminal residue" evidence="24">
    <location>
        <position position="526"/>
    </location>
</feature>
<reference evidence="24" key="1">
    <citation type="submission" date="2005-10" db="EMBL/GenBank/DDBJ databases">
        <authorList>
            <person name="Loftus B.J."/>
            <person name="Nene V.M."/>
            <person name="Hannick L.I."/>
            <person name="Bidwell S."/>
            <person name="Haas B."/>
            <person name="Amedeo P."/>
            <person name="Orvis J."/>
            <person name="Wortman J.R."/>
            <person name="White O.R."/>
            <person name="Salzberg S."/>
            <person name="Shumway M."/>
            <person name="Koo H."/>
            <person name="Zhao Y."/>
            <person name="Holmes M."/>
            <person name="Miller J."/>
            <person name="Schatz M."/>
            <person name="Pop M."/>
            <person name="Pai G."/>
            <person name="Utterback T."/>
            <person name="Rogers Y.-H."/>
            <person name="Kravitz S."/>
            <person name="Fraser C.M."/>
        </authorList>
    </citation>
    <scope>NUCLEOTIDE SEQUENCE</scope>
    <source>
        <strain evidence="24">Liverpool</strain>
    </source>
</reference>
<dbReference type="VEuPathDB" id="VectorBase:AAEL022886"/>
<dbReference type="HAMAP" id="MF_00041">
    <property type="entry name" value="Cys_tRNA_synth"/>
    <property type="match status" value="1"/>
</dbReference>
<evidence type="ECO:0000256" key="1">
    <source>
        <dbReference type="ARBA" id="ARBA00001947"/>
    </source>
</evidence>
<comment type="subcellular location">
    <subcellularLocation>
        <location evidence="2">Cytoplasm</location>
    </subcellularLocation>
</comment>